<accession>A0A415E830</accession>
<reference evidence="2 3" key="1">
    <citation type="submission" date="2018-08" db="EMBL/GenBank/DDBJ databases">
        <title>A genome reference for cultivated species of the human gut microbiota.</title>
        <authorList>
            <person name="Zou Y."/>
            <person name="Xue W."/>
            <person name="Luo G."/>
        </authorList>
    </citation>
    <scope>NUCLEOTIDE SEQUENCE [LARGE SCALE GENOMIC DNA]</scope>
    <source>
        <strain evidence="2 3">AM07-24</strain>
    </source>
</reference>
<dbReference type="Pfam" id="PF14397">
    <property type="entry name" value="ATPgrasp_ST"/>
    <property type="match status" value="1"/>
</dbReference>
<dbReference type="Proteomes" id="UP000284841">
    <property type="component" value="Unassembled WGS sequence"/>
</dbReference>
<gene>
    <name evidence="2" type="ORF">DW099_05220</name>
</gene>
<organism evidence="2 3">
    <name type="scientific">Emergencia timonensis</name>
    <dbReference type="NCBI Taxonomy" id="1776384"/>
    <lineage>
        <taxon>Bacteria</taxon>
        <taxon>Bacillati</taxon>
        <taxon>Bacillota</taxon>
        <taxon>Clostridia</taxon>
        <taxon>Peptostreptococcales</taxon>
        <taxon>Anaerovoracaceae</taxon>
        <taxon>Emergencia</taxon>
    </lineage>
</organism>
<comment type="caution">
    <text evidence="2">The sequence shown here is derived from an EMBL/GenBank/DDBJ whole genome shotgun (WGS) entry which is preliminary data.</text>
</comment>
<sequence length="408" mass="47392">MKGLCKMKSIKYYMKAAERRKILSNRKEFYLDYVCRQTGWDRAKAKAEMDLYLEQGVNYRFYVKKRLWCRTGKKLEASLANIRKDSRYDKTSTNKHARLVAEESGWSQKKAVEKILESNLYTECSPRDYYQFRFWEKSIEEQKQYYTKGTVERMIMKYNTNSEEIAMIRNKEKFAKVFGDLFHRVWFSNRKLTFEEFLKRTEGLSSLICKPIFGTHGEGVEKLAVPEDMEGKRQLYDLIMSKPKSLCEELIVQHPELAEMCETSVNTVRLVTILDNDEIHYMYSVLRMGTGGLIDGYEGGGIFAPVDVTTGTVCRDGMNLDSEFYQVHPVSQKPIKGFQIPNWDKVLKLAETAARRLTGVHMVGWDIAVTENGASLIEGNSESNYQFAQLPYIPEGKGVRYKFEPFLK</sequence>
<dbReference type="SUPFAM" id="SSF56059">
    <property type="entry name" value="Glutathione synthetase ATP-binding domain-like"/>
    <property type="match status" value="1"/>
</dbReference>
<keyword evidence="3" id="KW-1185">Reference proteome</keyword>
<evidence type="ECO:0000313" key="2">
    <source>
        <dbReference type="EMBL" id="RHJ89962.1"/>
    </source>
</evidence>
<feature type="domain" description="Alpha-L-glutamate ligase-related protein ATP-grasp" evidence="1">
    <location>
        <begin position="235"/>
        <end position="392"/>
    </location>
</feature>
<dbReference type="InterPro" id="IPR039523">
    <property type="entry name" value="RimK-rel_E_lig_ATP-grasp"/>
</dbReference>
<evidence type="ECO:0000313" key="3">
    <source>
        <dbReference type="Proteomes" id="UP000284841"/>
    </source>
</evidence>
<dbReference type="EMBL" id="QRMS01000001">
    <property type="protein sequence ID" value="RHJ89962.1"/>
    <property type="molecule type" value="Genomic_DNA"/>
</dbReference>
<dbReference type="AlphaFoldDB" id="A0A415E830"/>
<proteinExistence type="predicted"/>
<dbReference type="STRING" id="1776384.GCA_900086585_03334"/>
<protein>
    <recommendedName>
        <fullName evidence="1">Alpha-L-glutamate ligase-related protein ATP-grasp domain-containing protein</fullName>
    </recommendedName>
</protein>
<dbReference type="OrthoDB" id="8736147at2"/>
<evidence type="ECO:0000259" key="1">
    <source>
        <dbReference type="Pfam" id="PF14397"/>
    </source>
</evidence>
<name>A0A415E830_9FIRM</name>